<reference evidence="2 3" key="1">
    <citation type="journal article" date="2022" name="Nat. Plants">
        <title>Genomes of leafy and leafless Platanthera orchids illuminate the evolution of mycoheterotrophy.</title>
        <authorList>
            <person name="Li M.H."/>
            <person name="Liu K.W."/>
            <person name="Li Z."/>
            <person name="Lu H.C."/>
            <person name="Ye Q.L."/>
            <person name="Zhang D."/>
            <person name="Wang J.Y."/>
            <person name="Li Y.F."/>
            <person name="Zhong Z.M."/>
            <person name="Liu X."/>
            <person name="Yu X."/>
            <person name="Liu D.K."/>
            <person name="Tu X.D."/>
            <person name="Liu B."/>
            <person name="Hao Y."/>
            <person name="Liao X.Y."/>
            <person name="Jiang Y.T."/>
            <person name="Sun W.H."/>
            <person name="Chen J."/>
            <person name="Chen Y.Q."/>
            <person name="Ai Y."/>
            <person name="Zhai J.W."/>
            <person name="Wu S.S."/>
            <person name="Zhou Z."/>
            <person name="Hsiao Y.Y."/>
            <person name="Wu W.L."/>
            <person name="Chen Y.Y."/>
            <person name="Lin Y.F."/>
            <person name="Hsu J.L."/>
            <person name="Li C.Y."/>
            <person name="Wang Z.W."/>
            <person name="Zhao X."/>
            <person name="Zhong W.Y."/>
            <person name="Ma X.K."/>
            <person name="Ma L."/>
            <person name="Huang J."/>
            <person name="Chen G.Z."/>
            <person name="Huang M.Z."/>
            <person name="Huang L."/>
            <person name="Peng D.H."/>
            <person name="Luo Y.B."/>
            <person name="Zou S.Q."/>
            <person name="Chen S.P."/>
            <person name="Lan S."/>
            <person name="Tsai W.C."/>
            <person name="Van de Peer Y."/>
            <person name="Liu Z.J."/>
        </authorList>
    </citation>
    <scope>NUCLEOTIDE SEQUENCE [LARGE SCALE GENOMIC DNA]</scope>
    <source>
        <strain evidence="2">Lor288</strain>
    </source>
</reference>
<dbReference type="EMBL" id="JBBWWR010000015">
    <property type="protein sequence ID" value="KAK8949960.1"/>
    <property type="molecule type" value="Genomic_DNA"/>
</dbReference>
<comment type="caution">
    <text evidence="2">The sequence shown here is derived from an EMBL/GenBank/DDBJ whole genome shotgun (WGS) entry which is preliminary data.</text>
</comment>
<dbReference type="Proteomes" id="UP001412067">
    <property type="component" value="Unassembled WGS sequence"/>
</dbReference>
<proteinExistence type="predicted"/>
<accession>A0ABR2LTT5</accession>
<evidence type="ECO:0000256" key="1">
    <source>
        <dbReference type="SAM" id="MobiDB-lite"/>
    </source>
</evidence>
<name>A0ABR2LTT5_9ASPA</name>
<sequence>MGWIHNGAEGGVGDRHIDQFLPPELDPPKGRRQVVQPSPPAPQHDAAGLGED</sequence>
<gene>
    <name evidence="2" type="ORF">KSP40_PGU009294</name>
</gene>
<keyword evidence="3" id="KW-1185">Reference proteome</keyword>
<organism evidence="2 3">
    <name type="scientific">Platanthera guangdongensis</name>
    <dbReference type="NCBI Taxonomy" id="2320717"/>
    <lineage>
        <taxon>Eukaryota</taxon>
        <taxon>Viridiplantae</taxon>
        <taxon>Streptophyta</taxon>
        <taxon>Embryophyta</taxon>
        <taxon>Tracheophyta</taxon>
        <taxon>Spermatophyta</taxon>
        <taxon>Magnoliopsida</taxon>
        <taxon>Liliopsida</taxon>
        <taxon>Asparagales</taxon>
        <taxon>Orchidaceae</taxon>
        <taxon>Orchidoideae</taxon>
        <taxon>Orchideae</taxon>
        <taxon>Orchidinae</taxon>
        <taxon>Platanthera</taxon>
    </lineage>
</organism>
<protein>
    <submittedName>
        <fullName evidence="2">Uncharacterized protein</fullName>
    </submittedName>
</protein>
<feature type="region of interest" description="Disordered" evidence="1">
    <location>
        <begin position="1"/>
        <end position="52"/>
    </location>
</feature>
<evidence type="ECO:0000313" key="3">
    <source>
        <dbReference type="Proteomes" id="UP001412067"/>
    </source>
</evidence>
<evidence type="ECO:0000313" key="2">
    <source>
        <dbReference type="EMBL" id="KAK8949960.1"/>
    </source>
</evidence>